<comment type="caution">
    <text evidence="11">Lacks conserved residue(s) required for the propagation of feature annotation.</text>
</comment>
<comment type="cofactor">
    <cofactor evidence="11">
        <name>[2Fe-2S] cluster</name>
        <dbReference type="ChEBI" id="CHEBI:190135"/>
    </cofactor>
    <text evidence="11">Binds 1 [2Fe-2S] cluster per subunit.</text>
</comment>
<evidence type="ECO:0000259" key="12">
    <source>
        <dbReference type="PROSITE" id="PS51384"/>
    </source>
</evidence>
<evidence type="ECO:0000313" key="13">
    <source>
        <dbReference type="EMBL" id="MFD2760514.1"/>
    </source>
</evidence>
<comment type="cofactor">
    <cofactor evidence="11">
        <name>FAD</name>
        <dbReference type="ChEBI" id="CHEBI:57692"/>
    </cofactor>
    <text evidence="11">Binds 1 FAD per subunit.</text>
</comment>
<keyword evidence="2 11" id="KW-0813">Transport</keyword>
<proteinExistence type="inferred from homology"/>
<comment type="pathway">
    <text evidence="11">Pyrimidine metabolism; UMP biosynthesis via de novo pathway; orotate from (S)-dihydroorotate (NAD(+) route): step 1/1.</text>
</comment>
<dbReference type="InterPro" id="IPR037117">
    <property type="entry name" value="Dihydroorotate_DH_ele_sf"/>
</dbReference>
<dbReference type="InterPro" id="IPR019480">
    <property type="entry name" value="Dihydroorotate_DH_Fe-S-bd"/>
</dbReference>
<dbReference type="InterPro" id="IPR017927">
    <property type="entry name" value="FAD-bd_FR_type"/>
</dbReference>
<keyword evidence="8 11" id="KW-0249">Electron transport</keyword>
<evidence type="ECO:0000256" key="9">
    <source>
        <dbReference type="ARBA" id="ARBA00023004"/>
    </source>
</evidence>
<dbReference type="Gene3D" id="3.40.50.80">
    <property type="entry name" value="Nucleotide-binding domain of ferredoxin-NADP reductase (FNR) module"/>
    <property type="match status" value="1"/>
</dbReference>
<dbReference type="RefSeq" id="WP_382392058.1">
    <property type="nucleotide sequence ID" value="NZ_JBHUNA010000009.1"/>
</dbReference>
<dbReference type="SUPFAM" id="SSF52343">
    <property type="entry name" value="Ferredoxin reductase-like, C-terminal NADP-linked domain"/>
    <property type="match status" value="1"/>
</dbReference>
<dbReference type="InterPro" id="IPR023455">
    <property type="entry name" value="Dihydroorotate_DHASE_ETsu"/>
</dbReference>
<name>A0ABW5V477_9BACI</name>
<dbReference type="EMBL" id="JBHUNA010000009">
    <property type="protein sequence ID" value="MFD2760514.1"/>
    <property type="molecule type" value="Genomic_DNA"/>
</dbReference>
<dbReference type="InterPro" id="IPR050353">
    <property type="entry name" value="PyrK_electron_transfer"/>
</dbReference>
<evidence type="ECO:0000256" key="6">
    <source>
        <dbReference type="ARBA" id="ARBA00022827"/>
    </source>
</evidence>
<dbReference type="InterPro" id="IPR012165">
    <property type="entry name" value="Cyt_c3_hydrogenase_gsu"/>
</dbReference>
<dbReference type="InterPro" id="IPR017938">
    <property type="entry name" value="Riboflavin_synthase-like_b-brl"/>
</dbReference>
<accession>A0ABW5V477</accession>
<evidence type="ECO:0000256" key="5">
    <source>
        <dbReference type="ARBA" id="ARBA00022723"/>
    </source>
</evidence>
<keyword evidence="3 11" id="KW-0285">Flavoprotein</keyword>
<feature type="binding site" evidence="11">
    <location>
        <begin position="74"/>
        <end position="75"/>
    </location>
    <ligand>
        <name>FAD</name>
        <dbReference type="ChEBI" id="CHEBI:57692"/>
    </ligand>
</feature>
<gene>
    <name evidence="11" type="primary">pyrK</name>
    <name evidence="13" type="ORF">ACFSUO_05955</name>
</gene>
<feature type="binding site" evidence="11">
    <location>
        <position position="221"/>
    </location>
    <ligand>
        <name>[2Fe-2S] cluster</name>
        <dbReference type="ChEBI" id="CHEBI:190135"/>
    </ligand>
</feature>
<dbReference type="InterPro" id="IPR039261">
    <property type="entry name" value="FNR_nucleotide-bd"/>
</dbReference>
<evidence type="ECO:0000256" key="3">
    <source>
        <dbReference type="ARBA" id="ARBA00022630"/>
    </source>
</evidence>
<dbReference type="SUPFAM" id="SSF63380">
    <property type="entry name" value="Riboflavin synthase domain-like"/>
    <property type="match status" value="1"/>
</dbReference>
<dbReference type="PANTHER" id="PTHR43513:SF3">
    <property type="entry name" value="DIHYDROOROTATE DEHYDROGENASE B (NAD(+)), ELECTRON TRANSFER SUBUNIT-RELATED"/>
    <property type="match status" value="1"/>
</dbReference>
<keyword evidence="4 11" id="KW-0001">2Fe-2S</keyword>
<evidence type="ECO:0000256" key="10">
    <source>
        <dbReference type="ARBA" id="ARBA00023014"/>
    </source>
</evidence>
<dbReference type="Pfam" id="PF00970">
    <property type="entry name" value="FAD_binding_6"/>
    <property type="match status" value="1"/>
</dbReference>
<dbReference type="PROSITE" id="PS51384">
    <property type="entry name" value="FAD_FR"/>
    <property type="match status" value="1"/>
</dbReference>
<dbReference type="PIRSF" id="PIRSF006816">
    <property type="entry name" value="Cyc3_hyd_g"/>
    <property type="match status" value="1"/>
</dbReference>
<dbReference type="InterPro" id="IPR001433">
    <property type="entry name" value="OxRdtase_FAD/NAD-bd"/>
</dbReference>
<dbReference type="Proteomes" id="UP001597502">
    <property type="component" value="Unassembled WGS sequence"/>
</dbReference>
<sequence length="251" mass="27059">MKKRAEMAVETVQEVASDTIEMKLYHPYIAATARPGQFLYVLAEGHTLRRPISIASIDREQSTVTILFKIIGSGTKHLADMEAGMTLDVVGPSGNGFATSETSVQTALLIGGGIGVPPLYGLAEELQQKGMKVKAILGFQSKAHVFYKEQFERIGQTFIVTDDGTIGHHGLVTDVLDEAGEFDHYYSCGPIPMLQAVQNKLKGHSGFVSLEERMGCGTGACLACVIRTETESGYKKICTDGPVFAADEVIL</sequence>
<evidence type="ECO:0000256" key="2">
    <source>
        <dbReference type="ARBA" id="ARBA00022448"/>
    </source>
</evidence>
<keyword evidence="6 11" id="KW-0274">FAD</keyword>
<dbReference type="InterPro" id="IPR008333">
    <property type="entry name" value="Cbr1-like_FAD-bd_dom"/>
</dbReference>
<dbReference type="PANTHER" id="PTHR43513">
    <property type="entry name" value="DIHYDROOROTATE DEHYDROGENASE B (NAD(+)), ELECTRON TRANSFER SUBUNIT"/>
    <property type="match status" value="1"/>
</dbReference>
<feature type="binding site" evidence="11">
    <location>
        <position position="216"/>
    </location>
    <ligand>
        <name>[2Fe-2S] cluster</name>
        <dbReference type="ChEBI" id="CHEBI:190135"/>
    </ligand>
</feature>
<dbReference type="Pfam" id="PF10418">
    <property type="entry name" value="DHODB_Fe-S_bind"/>
    <property type="match status" value="1"/>
</dbReference>
<dbReference type="Pfam" id="PF00175">
    <property type="entry name" value="NAD_binding_1"/>
    <property type="match status" value="1"/>
</dbReference>
<evidence type="ECO:0000313" key="14">
    <source>
        <dbReference type="Proteomes" id="UP001597502"/>
    </source>
</evidence>
<dbReference type="PRINTS" id="PR00409">
    <property type="entry name" value="PHDIOXRDTASE"/>
</dbReference>
<organism evidence="13 14">
    <name type="scientific">Lentibacillus juripiscarius</name>
    <dbReference type="NCBI Taxonomy" id="257446"/>
    <lineage>
        <taxon>Bacteria</taxon>
        <taxon>Bacillati</taxon>
        <taxon>Bacillota</taxon>
        <taxon>Bacilli</taxon>
        <taxon>Bacillales</taxon>
        <taxon>Bacillaceae</taxon>
        <taxon>Lentibacillus</taxon>
    </lineage>
</organism>
<protein>
    <recommendedName>
        <fullName evidence="11">Dihydroorotate dehydrogenase B (NAD(+)), electron transfer subunit</fullName>
    </recommendedName>
    <alternativeName>
        <fullName evidence="11">Dihydroorotate oxidase B, electron transfer subunit</fullName>
    </alternativeName>
</protein>
<feature type="binding site" evidence="11">
    <location>
        <begin position="50"/>
        <end position="53"/>
    </location>
    <ligand>
        <name>FAD</name>
        <dbReference type="ChEBI" id="CHEBI:57692"/>
    </ligand>
</feature>
<comment type="similarity">
    <text evidence="1 11">Belongs to the PyrK family.</text>
</comment>
<comment type="function">
    <text evidence="11">Responsible for channeling the electrons from the oxidation of dihydroorotate from the FMN redox center in the PyrD type B subunit to the ultimate electron acceptor NAD(+).</text>
</comment>
<feature type="binding site" evidence="11">
    <location>
        <position position="224"/>
    </location>
    <ligand>
        <name>[2Fe-2S] cluster</name>
        <dbReference type="ChEBI" id="CHEBI:190135"/>
    </ligand>
</feature>
<dbReference type="Gene3D" id="2.10.240.10">
    <property type="entry name" value="Dihydroorotate dehydrogenase, electron transfer subunit"/>
    <property type="match status" value="1"/>
</dbReference>
<evidence type="ECO:0000256" key="1">
    <source>
        <dbReference type="ARBA" id="ARBA00006422"/>
    </source>
</evidence>
<dbReference type="HAMAP" id="MF_01211">
    <property type="entry name" value="DHODB_Fe_S_bind"/>
    <property type="match status" value="1"/>
</dbReference>
<keyword evidence="10 11" id="KW-0411">Iron-sulfur</keyword>
<comment type="caution">
    <text evidence="13">The sequence shown here is derived from an EMBL/GenBank/DDBJ whole genome shotgun (WGS) entry which is preliminary data.</text>
</comment>
<comment type="subunit">
    <text evidence="11">Heterotetramer of 2 PyrK and 2 PyrD type B subunits.</text>
</comment>
<evidence type="ECO:0000256" key="7">
    <source>
        <dbReference type="ARBA" id="ARBA00022975"/>
    </source>
</evidence>
<keyword evidence="5 11" id="KW-0479">Metal-binding</keyword>
<dbReference type="CDD" id="cd06218">
    <property type="entry name" value="DHOD_e_trans"/>
    <property type="match status" value="1"/>
</dbReference>
<keyword evidence="14" id="KW-1185">Reference proteome</keyword>
<reference evidence="14" key="1">
    <citation type="journal article" date="2019" name="Int. J. Syst. Evol. Microbiol.">
        <title>The Global Catalogue of Microorganisms (GCM) 10K type strain sequencing project: providing services to taxonomists for standard genome sequencing and annotation.</title>
        <authorList>
            <consortium name="The Broad Institute Genomics Platform"/>
            <consortium name="The Broad Institute Genome Sequencing Center for Infectious Disease"/>
            <person name="Wu L."/>
            <person name="Ma J."/>
        </authorList>
    </citation>
    <scope>NUCLEOTIDE SEQUENCE [LARGE SCALE GENOMIC DNA]</scope>
    <source>
        <strain evidence="14">TISTR 1535</strain>
    </source>
</reference>
<keyword evidence="9 11" id="KW-0408">Iron</keyword>
<keyword evidence="7 11" id="KW-0665">Pyrimidine biosynthesis</keyword>
<evidence type="ECO:0000256" key="4">
    <source>
        <dbReference type="ARBA" id="ARBA00022714"/>
    </source>
</evidence>
<feature type="domain" description="FAD-binding FR-type" evidence="12">
    <location>
        <begin position="2"/>
        <end position="99"/>
    </location>
</feature>
<evidence type="ECO:0000256" key="8">
    <source>
        <dbReference type="ARBA" id="ARBA00022982"/>
    </source>
</evidence>
<evidence type="ECO:0000256" key="11">
    <source>
        <dbReference type="HAMAP-Rule" id="MF_01211"/>
    </source>
</evidence>
<dbReference type="Gene3D" id="2.40.30.10">
    <property type="entry name" value="Translation factors"/>
    <property type="match status" value="1"/>
</dbReference>
<feature type="binding site" evidence="11">
    <location>
        <position position="238"/>
    </location>
    <ligand>
        <name>[2Fe-2S] cluster</name>
        <dbReference type="ChEBI" id="CHEBI:190135"/>
    </ligand>
</feature>